<gene>
    <name evidence="1" type="ORF">NIASO_05105</name>
</gene>
<accession>W0F7F6</accession>
<evidence type="ECO:0000313" key="1">
    <source>
        <dbReference type="EMBL" id="AHF17281.1"/>
    </source>
</evidence>
<dbReference type="HOGENOM" id="CLU_801280_0_0_10"/>
<dbReference type="eggNOG" id="ENOG503400T">
    <property type="taxonomic scope" value="Bacteria"/>
</dbReference>
<dbReference type="STRING" id="929713.NIASO_05105"/>
<proteinExistence type="predicted"/>
<dbReference type="AlphaFoldDB" id="W0F7F6"/>
<sequence>MKKISFLLFAICITGSIFGQKQTYDVVSYTLPGGWQKEAKENGIQVYATDTKTGEYAIAIVLKSQESDGTPAKNFTAYWEKLIKGTVTVSEEPTMLPATKDSDWDIISGQAPYSDGANKGMVTLLSATGNRQTAAVVLMTNTNKYQPDISAFLHSLALSKATENQAGVTTSGTKNNATNNRIAGLWTDYTTESNGYVNGFPQVTGGYTRREYNLKADGTYIFRHKYWSAYMKEILFIYETGTWKINGNQLTIMPTTGKGEWWSKAASGKNSEWGAFKKASDYKPATATYSFGFKYLSGMQQTYLVLHSNIRTPRDGTTAETNNYEESFSPKALDKSLIDNPPGFKK</sequence>
<reference evidence="1 2" key="1">
    <citation type="submission" date="2013-12" db="EMBL/GenBank/DDBJ databases">
        <authorList>
            <consortium name="DOE Joint Genome Institute"/>
            <person name="Eisen J."/>
            <person name="Huntemann M."/>
            <person name="Han J."/>
            <person name="Chen A."/>
            <person name="Kyrpides N."/>
            <person name="Mavromatis K."/>
            <person name="Markowitz V."/>
            <person name="Palaniappan K."/>
            <person name="Ivanova N."/>
            <person name="Schaumberg A."/>
            <person name="Pati A."/>
            <person name="Liolios K."/>
            <person name="Nordberg H.P."/>
            <person name="Cantor M.N."/>
            <person name="Hua S.X."/>
            <person name="Woyke T."/>
        </authorList>
    </citation>
    <scope>NUCLEOTIDE SEQUENCE [LARGE SCALE GENOMIC DNA]</scope>
    <source>
        <strain evidence="2">DSM 19437</strain>
    </source>
</reference>
<evidence type="ECO:0000313" key="2">
    <source>
        <dbReference type="Proteomes" id="UP000003586"/>
    </source>
</evidence>
<dbReference type="EMBL" id="CP007035">
    <property type="protein sequence ID" value="AHF17281.1"/>
    <property type="molecule type" value="Genomic_DNA"/>
</dbReference>
<organism evidence="1 2">
    <name type="scientific">Niabella soli DSM 19437</name>
    <dbReference type="NCBI Taxonomy" id="929713"/>
    <lineage>
        <taxon>Bacteria</taxon>
        <taxon>Pseudomonadati</taxon>
        <taxon>Bacteroidota</taxon>
        <taxon>Chitinophagia</taxon>
        <taxon>Chitinophagales</taxon>
        <taxon>Chitinophagaceae</taxon>
        <taxon>Niabella</taxon>
    </lineage>
</organism>
<dbReference type="KEGG" id="nso:NIASO_05105"/>
<keyword evidence="2" id="KW-1185">Reference proteome</keyword>
<name>W0F7F6_9BACT</name>
<protein>
    <submittedName>
        <fullName evidence="1">Uncharacterized protein</fullName>
    </submittedName>
</protein>
<dbReference type="Proteomes" id="UP000003586">
    <property type="component" value="Chromosome"/>
</dbReference>
<dbReference type="RefSeq" id="WP_008583060.1">
    <property type="nucleotide sequence ID" value="NZ_CP007035.1"/>
</dbReference>
<dbReference type="OrthoDB" id="834854at2"/>